<feature type="transmembrane region" description="Helical" evidence="7">
    <location>
        <begin position="141"/>
        <end position="162"/>
    </location>
</feature>
<evidence type="ECO:0000259" key="8">
    <source>
        <dbReference type="Pfam" id="PF20684"/>
    </source>
</evidence>
<protein>
    <recommendedName>
        <fullName evidence="8">Rhodopsin domain-containing protein</fullName>
    </recommendedName>
</protein>
<dbReference type="InterPro" id="IPR049326">
    <property type="entry name" value="Rhodopsin_dom_fungi"/>
</dbReference>
<feature type="transmembrane region" description="Helical" evidence="7">
    <location>
        <begin position="174"/>
        <end position="193"/>
    </location>
</feature>
<feature type="transmembrane region" description="Helical" evidence="7">
    <location>
        <begin position="95"/>
        <end position="121"/>
    </location>
</feature>
<dbReference type="Proteomes" id="UP001521116">
    <property type="component" value="Unassembled WGS sequence"/>
</dbReference>
<evidence type="ECO:0000256" key="5">
    <source>
        <dbReference type="ARBA" id="ARBA00038359"/>
    </source>
</evidence>
<comment type="subcellular location">
    <subcellularLocation>
        <location evidence="1">Membrane</location>
        <topology evidence="1">Multi-pass membrane protein</topology>
    </subcellularLocation>
</comment>
<dbReference type="InterPro" id="IPR052337">
    <property type="entry name" value="SAT4-like"/>
</dbReference>
<evidence type="ECO:0000256" key="1">
    <source>
        <dbReference type="ARBA" id="ARBA00004141"/>
    </source>
</evidence>
<evidence type="ECO:0000256" key="7">
    <source>
        <dbReference type="SAM" id="Phobius"/>
    </source>
</evidence>
<accession>A0ABR3SKL2</accession>
<keyword evidence="10" id="KW-1185">Reference proteome</keyword>
<comment type="similarity">
    <text evidence="5">Belongs to the SAT4 family.</text>
</comment>
<organism evidence="9 10">
    <name type="scientific">Neofusicoccum ribis</name>
    <dbReference type="NCBI Taxonomy" id="45134"/>
    <lineage>
        <taxon>Eukaryota</taxon>
        <taxon>Fungi</taxon>
        <taxon>Dikarya</taxon>
        <taxon>Ascomycota</taxon>
        <taxon>Pezizomycotina</taxon>
        <taxon>Dothideomycetes</taxon>
        <taxon>Dothideomycetes incertae sedis</taxon>
        <taxon>Botryosphaeriales</taxon>
        <taxon>Botryosphaeriaceae</taxon>
        <taxon>Neofusicoccum</taxon>
    </lineage>
</organism>
<evidence type="ECO:0000256" key="6">
    <source>
        <dbReference type="SAM" id="MobiDB-lite"/>
    </source>
</evidence>
<feature type="domain" description="Rhodopsin" evidence="8">
    <location>
        <begin position="65"/>
        <end position="237"/>
    </location>
</feature>
<evidence type="ECO:0000313" key="10">
    <source>
        <dbReference type="Proteomes" id="UP001521116"/>
    </source>
</evidence>
<feature type="region of interest" description="Disordered" evidence="6">
    <location>
        <begin position="332"/>
        <end position="360"/>
    </location>
</feature>
<reference evidence="9 10" key="1">
    <citation type="submission" date="2024-02" db="EMBL/GenBank/DDBJ databases">
        <title>De novo assembly and annotation of 12 fungi associated with fruit tree decline syndrome in Ontario, Canada.</title>
        <authorList>
            <person name="Sulman M."/>
            <person name="Ellouze W."/>
            <person name="Ilyukhin E."/>
        </authorList>
    </citation>
    <scope>NUCLEOTIDE SEQUENCE [LARGE SCALE GENOMIC DNA]</scope>
    <source>
        <strain evidence="9 10">M1-105</strain>
    </source>
</reference>
<dbReference type="PANTHER" id="PTHR33048">
    <property type="entry name" value="PTH11-LIKE INTEGRAL MEMBRANE PROTEIN (AFU_ORTHOLOGUE AFUA_5G11245)"/>
    <property type="match status" value="1"/>
</dbReference>
<comment type="caution">
    <text evidence="9">The sequence shown here is derived from an EMBL/GenBank/DDBJ whole genome shotgun (WGS) entry which is preliminary data.</text>
</comment>
<evidence type="ECO:0000256" key="2">
    <source>
        <dbReference type="ARBA" id="ARBA00022692"/>
    </source>
</evidence>
<dbReference type="EMBL" id="JAJVDC020000119">
    <property type="protein sequence ID" value="KAL1623545.1"/>
    <property type="molecule type" value="Genomic_DNA"/>
</dbReference>
<evidence type="ECO:0000256" key="3">
    <source>
        <dbReference type="ARBA" id="ARBA00022989"/>
    </source>
</evidence>
<proteinExistence type="inferred from homology"/>
<dbReference type="PANTHER" id="PTHR33048:SF47">
    <property type="entry name" value="INTEGRAL MEMBRANE PROTEIN-RELATED"/>
    <property type="match status" value="1"/>
</dbReference>
<evidence type="ECO:0000256" key="4">
    <source>
        <dbReference type="ARBA" id="ARBA00023136"/>
    </source>
</evidence>
<keyword evidence="4 7" id="KW-0472">Membrane</keyword>
<gene>
    <name evidence="9" type="ORF">SLS56_008249</name>
</gene>
<dbReference type="Pfam" id="PF20684">
    <property type="entry name" value="Fung_rhodopsin"/>
    <property type="match status" value="1"/>
</dbReference>
<keyword evidence="3 7" id="KW-1133">Transmembrane helix</keyword>
<evidence type="ECO:0000313" key="9">
    <source>
        <dbReference type="EMBL" id="KAL1623545.1"/>
    </source>
</evidence>
<name>A0ABR3SKL2_9PEZI</name>
<keyword evidence="2 7" id="KW-0812">Transmembrane</keyword>
<sequence length="360" mass="39141">MARFLSKLSSRVTTIRYWLRAAGGHSDDASSTWSGDYSTRDMDFFDIGLGHGDAPDAHPHVHSLFPYYASLCLVKVSALLQMLRIFKIPRVRTSILCLLAFVAVFGIWTFVSALLTCHPLAYMWDQTIPGGHCINQLPFLYANAAINIALDILVTLLPLPVLRRLRLTTRQKRGLMAVFALGLLATTTSIIRLRALTDLHNASDFTHAITPLCIWSAIELNTSIACACAPALGPLFTRLASTLHLFRAPRRSDLSVALSAASTCACPSLRAQLSLSFAWRKSAHISVARPRDSVDTDLTDLAEFAGFTGLTGDPDLDGFLLARQASRSDAAARRWARPDTGSTTVDEGEVGRASSTVGIV</sequence>